<dbReference type="EMBL" id="VSSQ01000054">
    <property type="protein sequence ID" value="MPL70742.1"/>
    <property type="molecule type" value="Genomic_DNA"/>
</dbReference>
<name>A0A644TX14_9ZZZZ</name>
<dbReference type="AlphaFoldDB" id="A0A644TX14"/>
<dbReference type="Gene3D" id="3.40.190.10">
    <property type="entry name" value="Periplasmic binding protein-like II"/>
    <property type="match status" value="2"/>
</dbReference>
<dbReference type="CDD" id="cd13585">
    <property type="entry name" value="PBP2_TMBP_like"/>
    <property type="match status" value="1"/>
</dbReference>
<gene>
    <name evidence="1" type="ORF">SDC9_16503</name>
</gene>
<protein>
    <recommendedName>
        <fullName evidence="2">Erythritol/L-threitol-binding protein</fullName>
    </recommendedName>
</protein>
<sequence length="433" mass="47595">MRKLMVAVLCCLVFLAPVFGQAGGDQVQWRKYAGTSLYLGMNKHIYTTTIRKVIDEFTAKTGIKIVIDEYAQDEFMNKRLVDLSSGAGAFDIVMMDSIATQAAQAGWIENLDPWFERKDLVDKKAYNFQDLSPSFRKAFTVNGSTYAIPVSGEKQILYYRKDIFKEKNLKVPATFDELFETAKTLKKEYPAGILLRGQKIHTVSNTTGVIWSYGGKIADDPAKYNKAVFNSPEGIKGADMYTTMAREFGPAGVGNYTWYECVSDFQQGKAPMYLDMSVFMSQFEDKEKSLVAGKVGYAPMPAGPAGSKPTGGAWAISMSTASKKKDAAFMFLSWVTSPEVCVKLALEGGISARSSVLGHPSLAAKYPADWLSAFSAGLAADVPELTFPLISKNEEYLDTIGTAFNSLILKKQDVKAVLDDAAIKVTKIFQESK</sequence>
<evidence type="ECO:0008006" key="2">
    <source>
        <dbReference type="Google" id="ProtNLM"/>
    </source>
</evidence>
<dbReference type="PANTHER" id="PTHR43649">
    <property type="entry name" value="ARABINOSE-BINDING PROTEIN-RELATED"/>
    <property type="match status" value="1"/>
</dbReference>
<dbReference type="SUPFAM" id="SSF53850">
    <property type="entry name" value="Periplasmic binding protein-like II"/>
    <property type="match status" value="1"/>
</dbReference>
<reference evidence="1" key="1">
    <citation type="submission" date="2019-08" db="EMBL/GenBank/DDBJ databases">
        <authorList>
            <person name="Kucharzyk K."/>
            <person name="Murdoch R.W."/>
            <person name="Higgins S."/>
            <person name="Loffler F."/>
        </authorList>
    </citation>
    <scope>NUCLEOTIDE SEQUENCE</scope>
</reference>
<dbReference type="InterPro" id="IPR006059">
    <property type="entry name" value="SBP"/>
</dbReference>
<accession>A0A644TX14</accession>
<dbReference type="InterPro" id="IPR050490">
    <property type="entry name" value="Bact_solute-bd_prot1"/>
</dbReference>
<organism evidence="1">
    <name type="scientific">bioreactor metagenome</name>
    <dbReference type="NCBI Taxonomy" id="1076179"/>
    <lineage>
        <taxon>unclassified sequences</taxon>
        <taxon>metagenomes</taxon>
        <taxon>ecological metagenomes</taxon>
    </lineage>
</organism>
<dbReference type="PANTHER" id="PTHR43649:SF12">
    <property type="entry name" value="DIACETYLCHITOBIOSE BINDING PROTEIN DASA"/>
    <property type="match status" value="1"/>
</dbReference>
<evidence type="ECO:0000313" key="1">
    <source>
        <dbReference type="EMBL" id="MPL70742.1"/>
    </source>
</evidence>
<proteinExistence type="predicted"/>
<dbReference type="Pfam" id="PF01547">
    <property type="entry name" value="SBP_bac_1"/>
    <property type="match status" value="1"/>
</dbReference>
<comment type="caution">
    <text evidence="1">The sequence shown here is derived from an EMBL/GenBank/DDBJ whole genome shotgun (WGS) entry which is preliminary data.</text>
</comment>